<feature type="region of interest" description="Disordered" evidence="1">
    <location>
        <begin position="71"/>
        <end position="93"/>
    </location>
</feature>
<reference evidence="2 3" key="1">
    <citation type="journal article" date="2018" name="Mol. Plant">
        <title>The genome of Artemisia annua provides insight into the evolution of Asteraceae family and artemisinin biosynthesis.</title>
        <authorList>
            <person name="Shen Q."/>
            <person name="Zhang L."/>
            <person name="Liao Z."/>
            <person name="Wang S."/>
            <person name="Yan T."/>
            <person name="Shi P."/>
            <person name="Liu M."/>
            <person name="Fu X."/>
            <person name="Pan Q."/>
            <person name="Wang Y."/>
            <person name="Lv Z."/>
            <person name="Lu X."/>
            <person name="Zhang F."/>
            <person name="Jiang W."/>
            <person name="Ma Y."/>
            <person name="Chen M."/>
            <person name="Hao X."/>
            <person name="Li L."/>
            <person name="Tang Y."/>
            <person name="Lv G."/>
            <person name="Zhou Y."/>
            <person name="Sun X."/>
            <person name="Brodelius P.E."/>
            <person name="Rose J.K.C."/>
            <person name="Tang K."/>
        </authorList>
    </citation>
    <scope>NUCLEOTIDE SEQUENCE [LARGE SCALE GENOMIC DNA]</scope>
    <source>
        <strain evidence="3">cv. Huhao1</strain>
        <tissue evidence="2">Leaf</tissue>
    </source>
</reference>
<accession>A0A2U1PTU8</accession>
<feature type="compositionally biased region" description="Polar residues" evidence="1">
    <location>
        <begin position="1"/>
        <end position="11"/>
    </location>
</feature>
<sequence length="109" mass="12573">MRYISTRSARSTVVVKEGKEEDAATVAPKRKRGRPPKLQPKRPQTPVTDIQGLIGFRWPSHILSRLCGGQDHRLNRGYKNVTDQRQSESKLPNALKLQFREDLLRSRLR</sequence>
<proteinExistence type="predicted"/>
<feature type="region of interest" description="Disordered" evidence="1">
    <location>
        <begin position="1"/>
        <end position="46"/>
    </location>
</feature>
<evidence type="ECO:0000313" key="2">
    <source>
        <dbReference type="EMBL" id="PWA89147.1"/>
    </source>
</evidence>
<evidence type="ECO:0000256" key="1">
    <source>
        <dbReference type="SAM" id="MobiDB-lite"/>
    </source>
</evidence>
<keyword evidence="3" id="KW-1185">Reference proteome</keyword>
<name>A0A2U1PTU8_ARTAN</name>
<organism evidence="2 3">
    <name type="scientific">Artemisia annua</name>
    <name type="common">Sweet wormwood</name>
    <dbReference type="NCBI Taxonomy" id="35608"/>
    <lineage>
        <taxon>Eukaryota</taxon>
        <taxon>Viridiplantae</taxon>
        <taxon>Streptophyta</taxon>
        <taxon>Embryophyta</taxon>
        <taxon>Tracheophyta</taxon>
        <taxon>Spermatophyta</taxon>
        <taxon>Magnoliopsida</taxon>
        <taxon>eudicotyledons</taxon>
        <taxon>Gunneridae</taxon>
        <taxon>Pentapetalae</taxon>
        <taxon>asterids</taxon>
        <taxon>campanulids</taxon>
        <taxon>Asterales</taxon>
        <taxon>Asteraceae</taxon>
        <taxon>Asteroideae</taxon>
        <taxon>Anthemideae</taxon>
        <taxon>Artemisiinae</taxon>
        <taxon>Artemisia</taxon>
    </lineage>
</organism>
<dbReference type="EMBL" id="PKPP01000745">
    <property type="protein sequence ID" value="PWA89147.1"/>
    <property type="molecule type" value="Genomic_DNA"/>
</dbReference>
<dbReference type="AlphaFoldDB" id="A0A2U1PTU8"/>
<dbReference type="Proteomes" id="UP000245207">
    <property type="component" value="Unassembled WGS sequence"/>
</dbReference>
<evidence type="ECO:0000313" key="3">
    <source>
        <dbReference type="Proteomes" id="UP000245207"/>
    </source>
</evidence>
<protein>
    <submittedName>
        <fullName evidence="2">Agenet-like domain-containing protein</fullName>
    </submittedName>
</protein>
<comment type="caution">
    <text evidence="2">The sequence shown here is derived from an EMBL/GenBank/DDBJ whole genome shotgun (WGS) entry which is preliminary data.</text>
</comment>
<gene>
    <name evidence="2" type="ORF">CTI12_AA114800</name>
</gene>